<evidence type="ECO:0000313" key="2">
    <source>
        <dbReference type="Proteomes" id="UP000827092"/>
    </source>
</evidence>
<dbReference type="EMBL" id="JAFNEN010002952">
    <property type="protein sequence ID" value="KAG8172227.1"/>
    <property type="molecule type" value="Genomic_DNA"/>
</dbReference>
<dbReference type="SUPFAM" id="SSF49854">
    <property type="entry name" value="Spermadhesin, CUB domain"/>
    <property type="match status" value="1"/>
</dbReference>
<sequence length="61" mass="6787">DNPGLHVSRSNQVLVKFKSDANNQGPGFLLNFKSTPFLPDTSLNFIQNHPETENSANIVYL</sequence>
<evidence type="ECO:0008006" key="3">
    <source>
        <dbReference type="Google" id="ProtNLM"/>
    </source>
</evidence>
<gene>
    <name evidence="1" type="ORF">JTE90_014534</name>
</gene>
<dbReference type="InterPro" id="IPR035914">
    <property type="entry name" value="Sperma_CUB_dom_sf"/>
</dbReference>
<accession>A0AAV6TJV6</accession>
<dbReference type="Proteomes" id="UP000827092">
    <property type="component" value="Unassembled WGS sequence"/>
</dbReference>
<protein>
    <recommendedName>
        <fullName evidence="3">CUB domain-containing protein</fullName>
    </recommendedName>
</protein>
<organism evidence="1 2">
    <name type="scientific">Oedothorax gibbosus</name>
    <dbReference type="NCBI Taxonomy" id="931172"/>
    <lineage>
        <taxon>Eukaryota</taxon>
        <taxon>Metazoa</taxon>
        <taxon>Ecdysozoa</taxon>
        <taxon>Arthropoda</taxon>
        <taxon>Chelicerata</taxon>
        <taxon>Arachnida</taxon>
        <taxon>Araneae</taxon>
        <taxon>Araneomorphae</taxon>
        <taxon>Entelegynae</taxon>
        <taxon>Araneoidea</taxon>
        <taxon>Linyphiidae</taxon>
        <taxon>Erigoninae</taxon>
        <taxon>Oedothorax</taxon>
    </lineage>
</organism>
<keyword evidence="2" id="KW-1185">Reference proteome</keyword>
<feature type="non-terminal residue" evidence="1">
    <location>
        <position position="1"/>
    </location>
</feature>
<name>A0AAV6TJV6_9ARAC</name>
<proteinExistence type="predicted"/>
<reference evidence="1 2" key="1">
    <citation type="journal article" date="2022" name="Nat. Ecol. Evol.">
        <title>A masculinizing supergene underlies an exaggerated male reproductive morph in a spider.</title>
        <authorList>
            <person name="Hendrickx F."/>
            <person name="De Corte Z."/>
            <person name="Sonet G."/>
            <person name="Van Belleghem S.M."/>
            <person name="Kostlbacher S."/>
            <person name="Vangestel C."/>
        </authorList>
    </citation>
    <scope>NUCLEOTIDE SEQUENCE [LARGE SCALE GENOMIC DNA]</scope>
    <source>
        <strain evidence="1">W744_W776</strain>
    </source>
</reference>
<comment type="caution">
    <text evidence="1">The sequence shown here is derived from an EMBL/GenBank/DDBJ whole genome shotgun (WGS) entry which is preliminary data.</text>
</comment>
<evidence type="ECO:0000313" key="1">
    <source>
        <dbReference type="EMBL" id="KAG8172227.1"/>
    </source>
</evidence>
<dbReference type="AlphaFoldDB" id="A0AAV6TJV6"/>